<dbReference type="EMBL" id="CP111012">
    <property type="protein sequence ID" value="WAQ93742.1"/>
    <property type="molecule type" value="Genomic_DNA"/>
</dbReference>
<keyword evidence="3" id="KW-1185">Reference proteome</keyword>
<evidence type="ECO:0000256" key="1">
    <source>
        <dbReference type="SAM" id="MobiDB-lite"/>
    </source>
</evidence>
<sequence length="188" mass="21304">MSSLQRLFENEGRCGVCGDSWDSELPRPNEAGGLYARGIISRKYSTDQRFIYSVIQVTSSIGGYFEFYICPNDDVTKRVSRACLDEHPMQLEIPRDLECNQCVLQWRWHGASNYGVCKNGRWAKGCGIQPEIYNCADIAILPEVTQKKTTMSVSRTRPQTTTDQPSTTKQPIPVTSVQTWVQTNQNQK</sequence>
<evidence type="ECO:0000313" key="3">
    <source>
        <dbReference type="Proteomes" id="UP001164746"/>
    </source>
</evidence>
<reference evidence="2" key="1">
    <citation type="submission" date="2022-11" db="EMBL/GenBank/DDBJ databases">
        <title>Centuries of genome instability and evolution in soft-shell clam transmissible cancer (bioRxiv).</title>
        <authorList>
            <person name="Hart S.F.M."/>
            <person name="Yonemitsu M.A."/>
            <person name="Giersch R.M."/>
            <person name="Beal B.F."/>
            <person name="Arriagada G."/>
            <person name="Davis B.W."/>
            <person name="Ostrander E.A."/>
            <person name="Goff S.P."/>
            <person name="Metzger M.J."/>
        </authorList>
    </citation>
    <scope>NUCLEOTIDE SEQUENCE</scope>
    <source>
        <strain evidence="2">MELC-2E11</strain>
        <tissue evidence="2">Siphon/mantle</tissue>
    </source>
</reference>
<organism evidence="2 3">
    <name type="scientific">Mya arenaria</name>
    <name type="common">Soft-shell clam</name>
    <dbReference type="NCBI Taxonomy" id="6604"/>
    <lineage>
        <taxon>Eukaryota</taxon>
        <taxon>Metazoa</taxon>
        <taxon>Spiralia</taxon>
        <taxon>Lophotrochozoa</taxon>
        <taxon>Mollusca</taxon>
        <taxon>Bivalvia</taxon>
        <taxon>Autobranchia</taxon>
        <taxon>Heteroconchia</taxon>
        <taxon>Euheterodonta</taxon>
        <taxon>Imparidentia</taxon>
        <taxon>Neoheterodontei</taxon>
        <taxon>Myida</taxon>
        <taxon>Myoidea</taxon>
        <taxon>Myidae</taxon>
        <taxon>Mya</taxon>
    </lineage>
</organism>
<evidence type="ECO:0008006" key="4">
    <source>
        <dbReference type="Google" id="ProtNLM"/>
    </source>
</evidence>
<name>A0ABY7D7U2_MYAAR</name>
<accession>A0ABY7D7U2</accession>
<dbReference type="Proteomes" id="UP001164746">
    <property type="component" value="Chromosome 1"/>
</dbReference>
<proteinExistence type="predicted"/>
<evidence type="ECO:0000313" key="2">
    <source>
        <dbReference type="EMBL" id="WAQ93742.1"/>
    </source>
</evidence>
<feature type="region of interest" description="Disordered" evidence="1">
    <location>
        <begin position="149"/>
        <end position="188"/>
    </location>
</feature>
<gene>
    <name evidence="2" type="ORF">MAR_006213</name>
</gene>
<protein>
    <recommendedName>
        <fullName evidence="4">Chitin-binding type-4 domain-containing protein</fullName>
    </recommendedName>
</protein>